<proteinExistence type="inferred from homology"/>
<dbReference type="InterPro" id="IPR045090">
    <property type="entry name" value="Pept_M3A_M3B"/>
</dbReference>
<accession>A0A8J4DGT6</accession>
<dbReference type="GO" id="GO:0006518">
    <property type="term" value="P:peptide metabolic process"/>
    <property type="evidence" value="ECO:0007669"/>
    <property type="project" value="TreeGrafter"/>
</dbReference>
<dbReference type="GO" id="GO:0004222">
    <property type="term" value="F:metalloendopeptidase activity"/>
    <property type="evidence" value="ECO:0007669"/>
    <property type="project" value="InterPro"/>
</dbReference>
<dbReference type="InterPro" id="IPR001567">
    <property type="entry name" value="Pept_M3A_M3B_dom"/>
</dbReference>
<keyword evidence="1" id="KW-0645">Protease</keyword>
<dbReference type="EMBL" id="BNCQ01000007">
    <property type="protein sequence ID" value="GIM00080.1"/>
    <property type="molecule type" value="Genomic_DNA"/>
</dbReference>
<keyword evidence="1" id="KW-0378">Hydrolase</keyword>
<dbReference type="Gene3D" id="1.10.1370.30">
    <property type="match status" value="2"/>
</dbReference>
<keyword evidence="1" id="KW-0479">Metal-binding</keyword>
<evidence type="ECO:0000313" key="2">
    <source>
        <dbReference type="EMBL" id="GIM00080.1"/>
    </source>
</evidence>
<comment type="caution">
    <text evidence="2">The sequence shown here is derived from an EMBL/GenBank/DDBJ whole genome shotgun (WGS) entry which is preliminary data.</text>
</comment>
<dbReference type="Proteomes" id="UP000722791">
    <property type="component" value="Unassembled WGS sequence"/>
</dbReference>
<reference evidence="2" key="1">
    <citation type="journal article" date="2021" name="Proc. Natl. Acad. Sci. U.S.A.">
        <title>Three genomes in the algal genus Volvox reveal the fate of a haploid sex-determining region after a transition to homothallism.</title>
        <authorList>
            <person name="Yamamoto K."/>
            <person name="Hamaji T."/>
            <person name="Kawai-Toyooka H."/>
            <person name="Matsuzaki R."/>
            <person name="Takahashi F."/>
            <person name="Nishimura Y."/>
            <person name="Kawachi M."/>
            <person name="Noguchi H."/>
            <person name="Minakuchi Y."/>
            <person name="Umen J.G."/>
            <person name="Toyoda A."/>
            <person name="Nozaki H."/>
        </authorList>
    </citation>
    <scope>NUCLEOTIDE SEQUENCE</scope>
    <source>
        <strain evidence="2">NIES-3785</strain>
    </source>
</reference>
<dbReference type="OrthoDB" id="534666at2759"/>
<protein>
    <submittedName>
        <fullName evidence="2">Uncharacterized protein</fullName>
    </submittedName>
</protein>
<dbReference type="GO" id="GO:0046872">
    <property type="term" value="F:metal ion binding"/>
    <property type="evidence" value="ECO:0007669"/>
    <property type="project" value="UniProtKB-UniRule"/>
</dbReference>
<dbReference type="GO" id="GO:0006508">
    <property type="term" value="P:proteolysis"/>
    <property type="evidence" value="ECO:0007669"/>
    <property type="project" value="UniProtKB-KW"/>
</dbReference>
<dbReference type="Pfam" id="PF01432">
    <property type="entry name" value="Peptidase_M3"/>
    <property type="match status" value="1"/>
</dbReference>
<keyword evidence="1" id="KW-0862">Zinc</keyword>
<dbReference type="PANTHER" id="PTHR11804:SF84">
    <property type="entry name" value="SACCHAROLYSIN"/>
    <property type="match status" value="1"/>
</dbReference>
<evidence type="ECO:0000256" key="1">
    <source>
        <dbReference type="RuleBase" id="RU003435"/>
    </source>
</evidence>
<dbReference type="AlphaFoldDB" id="A0A8J4DGT6"/>
<gene>
    <name evidence="2" type="ORF">Vretimale_5016</name>
</gene>
<sequence>MMNSKHYRQPPCFTRRSAGRPIKWTNRCLDFRWPHKASKLHSDGQERFIACDELTRRETIFTSIATTVFQRILSTQGSRTATRGLVGAAVSAAPSRMAIAEEAGAQELINKLNASYEKAHVQYEENFWATKMDLKGNSPEALAASKTAYEAFLGDPANLGAVRRALAEGEKVPGSLTSAQERVLKIMERTFKCYITEDPKAAALKEKINNLEAALAQSRNQMSLGYTDPATEEFKKASSVQLRNLVRVSDDEATRKACFEGLRSIGPFVGAQFVEIVKERNKLARLLGFEDFYDYKVTAAEGFGKSQLFSILDDLEAKTAPIMTAARERLAREKGAAALEPHNMSYALAGDTEKAQDPYFPFEQAVDVWARTFAALGINYMGSTMTLDLCDRAGKYSNGFCHWPQVAWRQPDGTFVPAKANFTSLATPSQVGSGRTALATLLHEGGHAAHFANIDQPSPFFSQERAPTSVAYAETQSMFLDSLIHDGAWLGRYARSRSGDVMPWSVIEEGLKATQPYDVFALRGMLVVPYFEKALYELPEDELTVERLLSLADEVENKVQGGLSPRPLLSVPHPLSDESSCYYHGYVLAEMAVRQTRAYFKSKYGKIVDNPAIGKDLVEGYWRPGNGAAFLELVKGLTGKPLAADDWVRDLEKPLEEAIREEEVDYQAALAAGPALKPGDSFDLGMHVRLVNGDELIADSEADGSLAAACDKFKAWVDDKYFAKATAA</sequence>
<organism evidence="2 3">
    <name type="scientific">Volvox reticuliferus</name>
    <dbReference type="NCBI Taxonomy" id="1737510"/>
    <lineage>
        <taxon>Eukaryota</taxon>
        <taxon>Viridiplantae</taxon>
        <taxon>Chlorophyta</taxon>
        <taxon>core chlorophytes</taxon>
        <taxon>Chlorophyceae</taxon>
        <taxon>CS clade</taxon>
        <taxon>Chlamydomonadales</taxon>
        <taxon>Volvocaceae</taxon>
        <taxon>Volvox</taxon>
    </lineage>
</organism>
<comment type="cofactor">
    <cofactor evidence="1">
        <name>Zn(2+)</name>
        <dbReference type="ChEBI" id="CHEBI:29105"/>
    </cofactor>
    <text evidence="1">Binds 1 zinc ion.</text>
</comment>
<evidence type="ECO:0000313" key="3">
    <source>
        <dbReference type="Proteomes" id="UP000722791"/>
    </source>
</evidence>
<dbReference type="PANTHER" id="PTHR11804">
    <property type="entry name" value="PROTEASE M3 THIMET OLIGOPEPTIDASE-RELATED"/>
    <property type="match status" value="1"/>
</dbReference>
<comment type="similarity">
    <text evidence="1">Belongs to the peptidase M3 family.</text>
</comment>
<dbReference type="SUPFAM" id="SSF55486">
    <property type="entry name" value="Metalloproteases ('zincins'), catalytic domain"/>
    <property type="match status" value="1"/>
</dbReference>
<keyword evidence="1" id="KW-0482">Metalloprotease</keyword>
<name>A0A8J4DGT6_9CHLO</name>